<feature type="repeat" description="WD" evidence="6">
    <location>
        <begin position="648"/>
        <end position="680"/>
    </location>
</feature>
<reference evidence="9 10" key="2">
    <citation type="submission" date="2016-05" db="EMBL/GenBank/DDBJ databases">
        <title>Lineage-specific infection strategies underlie the spectrum of fungal disease in amphibians.</title>
        <authorList>
            <person name="Cuomo C.A."/>
            <person name="Farrer R.A."/>
            <person name="James T."/>
            <person name="Longcore J."/>
            <person name="Birren B."/>
        </authorList>
    </citation>
    <scope>NUCLEOTIDE SEQUENCE [LARGE SCALE GENOMIC DNA]</scope>
    <source>
        <strain evidence="9 10">JEL423</strain>
    </source>
</reference>
<feature type="region of interest" description="Disordered" evidence="7">
    <location>
        <begin position="1"/>
        <end position="107"/>
    </location>
</feature>
<dbReference type="SUPFAM" id="SSF50978">
    <property type="entry name" value="WD40 repeat-like"/>
    <property type="match status" value="1"/>
</dbReference>
<feature type="compositionally biased region" description="Low complexity" evidence="7">
    <location>
        <begin position="374"/>
        <end position="384"/>
    </location>
</feature>
<keyword evidence="4" id="KW-0805">Transcription regulation</keyword>
<feature type="compositionally biased region" description="Low complexity" evidence="7">
    <location>
        <begin position="463"/>
        <end position="478"/>
    </location>
</feature>
<dbReference type="PANTHER" id="PTHR22847:SF728">
    <property type="entry name" value="TRANSCRIPTIONAL REPRESSOR TUP11-RELATED"/>
    <property type="match status" value="1"/>
</dbReference>
<feature type="compositionally biased region" description="Low complexity" evidence="7">
    <location>
        <begin position="485"/>
        <end position="509"/>
    </location>
</feature>
<dbReference type="STRING" id="403673.A0A177WEU4"/>
<dbReference type="Gene3D" id="2.130.10.10">
    <property type="entry name" value="YVTN repeat-like/Quinoprotein amine dehydrogenase"/>
    <property type="match status" value="1"/>
</dbReference>
<evidence type="ECO:0000256" key="6">
    <source>
        <dbReference type="PROSITE-ProRule" id="PRU00221"/>
    </source>
</evidence>
<evidence type="ECO:0000256" key="5">
    <source>
        <dbReference type="ARBA" id="ARBA00023163"/>
    </source>
</evidence>
<feature type="compositionally biased region" description="Polar residues" evidence="7">
    <location>
        <begin position="439"/>
        <end position="448"/>
    </location>
</feature>
<dbReference type="PROSITE" id="PS00678">
    <property type="entry name" value="WD_REPEATS_1"/>
    <property type="match status" value="1"/>
</dbReference>
<reference evidence="9 10" key="1">
    <citation type="submission" date="2006-10" db="EMBL/GenBank/DDBJ databases">
        <title>The Genome Sequence of Batrachochytrium dendrobatidis JEL423.</title>
        <authorList>
            <consortium name="The Broad Institute Genome Sequencing Platform"/>
            <person name="Birren B."/>
            <person name="Lander E."/>
            <person name="Galagan J."/>
            <person name="Cuomo C."/>
            <person name="Devon K."/>
            <person name="Jaffe D."/>
            <person name="Butler J."/>
            <person name="Alvarez P."/>
            <person name="Gnerre S."/>
            <person name="Grabherr M."/>
            <person name="Kleber M."/>
            <person name="Mauceli E."/>
            <person name="Brockman W."/>
            <person name="Young S."/>
            <person name="LaButti K."/>
            <person name="Sykes S."/>
            <person name="DeCaprio D."/>
            <person name="Crawford M."/>
            <person name="Koehrsen M."/>
            <person name="Engels R."/>
            <person name="Montgomery P."/>
            <person name="Pearson M."/>
            <person name="Howarth C."/>
            <person name="Larson L."/>
            <person name="White J."/>
            <person name="O'Leary S."/>
            <person name="Kodira C."/>
            <person name="Zeng Q."/>
            <person name="Yandava C."/>
            <person name="Alvarado L."/>
            <person name="Longcore J."/>
            <person name="James T."/>
        </authorList>
    </citation>
    <scope>NUCLEOTIDE SEQUENCE [LARGE SCALE GENOMIC DNA]</scope>
    <source>
        <strain evidence="9 10">JEL423</strain>
    </source>
</reference>
<dbReference type="PANTHER" id="PTHR22847">
    <property type="entry name" value="WD40 REPEAT PROTEIN"/>
    <property type="match status" value="1"/>
</dbReference>
<dbReference type="PROSITE" id="PS50082">
    <property type="entry name" value="WD_REPEATS_2"/>
    <property type="match status" value="4"/>
</dbReference>
<feature type="compositionally biased region" description="Low complexity" evidence="7">
    <location>
        <begin position="199"/>
        <end position="214"/>
    </location>
</feature>
<dbReference type="PROSITE" id="PS50294">
    <property type="entry name" value="WD_REPEATS_REGION"/>
    <property type="match status" value="3"/>
</dbReference>
<feature type="compositionally biased region" description="Polar residues" evidence="7">
    <location>
        <begin position="407"/>
        <end position="417"/>
    </location>
</feature>
<feature type="compositionally biased region" description="Polar residues" evidence="7">
    <location>
        <begin position="1012"/>
        <end position="1056"/>
    </location>
</feature>
<gene>
    <name evidence="9" type="ORF">BDEG_22548</name>
</gene>
<feature type="compositionally biased region" description="Low complexity" evidence="7">
    <location>
        <begin position="418"/>
        <end position="431"/>
    </location>
</feature>
<feature type="compositionally biased region" description="Low complexity" evidence="7">
    <location>
        <begin position="55"/>
        <end position="75"/>
    </location>
</feature>
<evidence type="ECO:0000256" key="2">
    <source>
        <dbReference type="ARBA" id="ARBA00022574"/>
    </source>
</evidence>
<dbReference type="InterPro" id="IPR019775">
    <property type="entry name" value="WD40_repeat_CS"/>
</dbReference>
<keyword evidence="1" id="KW-0678">Repressor</keyword>
<organism evidence="9 10">
    <name type="scientific">Batrachochytrium dendrobatidis (strain JEL423)</name>
    <dbReference type="NCBI Taxonomy" id="403673"/>
    <lineage>
        <taxon>Eukaryota</taxon>
        <taxon>Fungi</taxon>
        <taxon>Fungi incertae sedis</taxon>
        <taxon>Chytridiomycota</taxon>
        <taxon>Chytridiomycota incertae sedis</taxon>
        <taxon>Chytridiomycetes</taxon>
        <taxon>Rhizophydiales</taxon>
        <taxon>Rhizophydiales incertae sedis</taxon>
        <taxon>Batrachochytrium</taxon>
    </lineage>
</organism>
<feature type="repeat" description="WD" evidence="6">
    <location>
        <begin position="747"/>
        <end position="788"/>
    </location>
</feature>
<dbReference type="PRINTS" id="PR00320">
    <property type="entry name" value="GPROTEINBRPT"/>
</dbReference>
<evidence type="ECO:0000256" key="1">
    <source>
        <dbReference type="ARBA" id="ARBA00022491"/>
    </source>
</evidence>
<dbReference type="InterPro" id="IPR001680">
    <property type="entry name" value="WD40_rpt"/>
</dbReference>
<keyword evidence="2 6" id="KW-0853">WD repeat</keyword>
<feature type="region of interest" description="Disordered" evidence="7">
    <location>
        <begin position="193"/>
        <end position="519"/>
    </location>
</feature>
<evidence type="ECO:0000256" key="7">
    <source>
        <dbReference type="SAM" id="MobiDB-lite"/>
    </source>
</evidence>
<feature type="compositionally biased region" description="Polar residues" evidence="7">
    <location>
        <begin position="959"/>
        <end position="997"/>
    </location>
</feature>
<keyword evidence="5" id="KW-0804">Transcription</keyword>
<dbReference type="eggNOG" id="KOG0266">
    <property type="taxonomic scope" value="Eukaryota"/>
</dbReference>
<evidence type="ECO:0000313" key="10">
    <source>
        <dbReference type="Proteomes" id="UP000077115"/>
    </source>
</evidence>
<feature type="compositionally biased region" description="Low complexity" evidence="7">
    <location>
        <begin position="998"/>
        <end position="1011"/>
    </location>
</feature>
<evidence type="ECO:0000256" key="4">
    <source>
        <dbReference type="ARBA" id="ARBA00023015"/>
    </source>
</evidence>
<protein>
    <recommendedName>
        <fullName evidence="8">Transcriptional repressor Tup1 N-terminal domain-containing protein</fullName>
    </recommendedName>
</protein>
<dbReference type="OrthoDB" id="17410at2759"/>
<evidence type="ECO:0000313" key="9">
    <source>
        <dbReference type="EMBL" id="OAJ38637.1"/>
    </source>
</evidence>
<feature type="repeat" description="WD" evidence="6">
    <location>
        <begin position="886"/>
        <end position="920"/>
    </location>
</feature>
<dbReference type="CDD" id="cd00200">
    <property type="entry name" value="WD40"/>
    <property type="match status" value="1"/>
</dbReference>
<feature type="repeat" description="WD" evidence="6">
    <location>
        <begin position="711"/>
        <end position="746"/>
    </location>
</feature>
<sequence>MSSVNAYRGGPPPGNSHSSGAPHAIQQHPSMHQQHHPQHVMHSGHPSQQPGSVPQGAVQQQLPQQMQSHAAQQHPGHPHHVHAQLQAAQAPQNSPKPPQQQSQQPSLPIAQNRIVEALESARKEVDQVFKEITVMKYHKEEAEYKLSAQINEMTAFQQTLYDLERRHQTMKLHNEEEVARLRRELEVRGISIPLPTQMAAPSGSAASGGSNIGQSGSGGPHSLQDSRNPVGHRPPSTSQIHQQQQQHMLQHPHKQLQHSHPQQMTKAGFPEGVPPPVLSQPRQTNGVFGALMGGPPQGHSNNPSAIIGGASGQPPHNGYPHPGSAGPGGPQQSLGPVPGSNDHASAGHANGMDPHGPKRQRPDDPNLQGPPPQRQKQQQLSSGGAPPPQPSQGPQQLPPHNVKMGQTAATMPTSHHIQQQSPSSAVSTSSQHPIGAQSRLATTTQSAMKQFGPAQGTGDSGLMHPQQQHMKQPEQQPPSNSVSHQQPQAPSTQSQQQPAAASQQQQSAPVMEDPPTTGYIDFEARKSSEEGKTSGDDFACFINPIHATALKMPLHVEPLKMFNLHSVVCCVKFSPDGRYLGIGCSKSAEIYDVQTFQRVCMLTDDTTRKDYYIRSVVFSPDGRFVASGAEDHLVRVCDIEQQSIKLRLPGHHLDIYSIDWSNDGKFIASASGDRTVKIWDPITGACKMTLSCDDDQPQSSASGDAPKDSGLTSVAIRPSDSRCVAAGAIDDTIRLWDALTGQLLERFVGHQNSVYAVAFSPTGLSLVSGSLDRNLRVWDISAETEQFLKSGVIPTPAEIAKRHSVVNSKPRHLFRGHKDFILSVAFPGKGSSLGSVDRQGRPLPAELTPGLNEIDWIVSSSKDRHVTLWDASLDGTNPFSAPVALVSGHRNSVISVAVSSVGGLLATGSGDMRTRLWRVSCDTSASDVPPSAEAYAKAAGISKPESAVKTEGNPEYATHTGSSNRQTKPSVSPRSKPTITTASDNTPLATTHHASNTGNPASANAPGSASSIAHSPSTGIVGSTTRRQSSTALTSPHTANGGASTKPYTHSNQPSKKSPIKLFPGDGTAEDDETGDLPELGSINDTVVGETGAGGTKEVIASGHNGSANGEDGKA</sequence>
<evidence type="ECO:0000259" key="8">
    <source>
        <dbReference type="Pfam" id="PF08581"/>
    </source>
</evidence>
<dbReference type="Pfam" id="PF00400">
    <property type="entry name" value="WD40"/>
    <property type="match status" value="6"/>
</dbReference>
<dbReference type="Gene3D" id="1.20.5.340">
    <property type="match status" value="1"/>
</dbReference>
<dbReference type="SMART" id="SM00320">
    <property type="entry name" value="WD40"/>
    <property type="match status" value="7"/>
</dbReference>
<dbReference type="EMBL" id="DS022302">
    <property type="protein sequence ID" value="OAJ38637.1"/>
    <property type="molecule type" value="Genomic_DNA"/>
</dbReference>
<dbReference type="VEuPathDB" id="FungiDB:BDEG_22548"/>
<evidence type="ECO:0000256" key="3">
    <source>
        <dbReference type="ARBA" id="ARBA00022737"/>
    </source>
</evidence>
<feature type="compositionally biased region" description="Low complexity" evidence="7">
    <location>
        <begin position="83"/>
        <end position="107"/>
    </location>
</feature>
<feature type="region of interest" description="Disordered" evidence="7">
    <location>
        <begin position="936"/>
        <end position="1115"/>
    </location>
</feature>
<dbReference type="InterPro" id="IPR036322">
    <property type="entry name" value="WD40_repeat_dom_sf"/>
</dbReference>
<keyword evidence="3" id="KW-0677">Repeat</keyword>
<dbReference type="Proteomes" id="UP000077115">
    <property type="component" value="Unassembled WGS sequence"/>
</dbReference>
<dbReference type="AlphaFoldDB" id="A0A177WEU4"/>
<feature type="domain" description="Transcriptional repressor Tup1 N-terminal" evidence="8">
    <location>
        <begin position="113"/>
        <end position="188"/>
    </location>
</feature>
<feature type="compositionally biased region" description="Low complexity" evidence="7">
    <location>
        <begin position="15"/>
        <end position="32"/>
    </location>
</feature>
<feature type="compositionally biased region" description="Low complexity" evidence="7">
    <location>
        <begin position="318"/>
        <end position="340"/>
    </location>
</feature>
<feature type="region of interest" description="Disordered" evidence="7">
    <location>
        <begin position="693"/>
        <end position="714"/>
    </location>
</feature>
<dbReference type="Pfam" id="PF08581">
    <property type="entry name" value="Tup_N"/>
    <property type="match status" value="1"/>
</dbReference>
<proteinExistence type="predicted"/>
<name>A0A177WEU4_BATDL</name>
<dbReference type="InterPro" id="IPR015943">
    <property type="entry name" value="WD40/YVTN_repeat-like_dom_sf"/>
</dbReference>
<dbReference type="InterPro" id="IPR013890">
    <property type="entry name" value="Tscrpt_rep_Tup1_N"/>
</dbReference>
<dbReference type="InterPro" id="IPR020472">
    <property type="entry name" value="WD40_PAC1"/>
</dbReference>
<feature type="compositionally biased region" description="Low complexity" evidence="7">
    <location>
        <begin position="239"/>
        <end position="249"/>
    </location>
</feature>
<accession>A0A177WEU4</accession>